<protein>
    <submittedName>
        <fullName evidence="3">Alkanesulfonate ABC transporter</fullName>
    </submittedName>
</protein>
<dbReference type="OrthoDB" id="506623at2"/>
<dbReference type="Proteomes" id="UP000248039">
    <property type="component" value="Unassembled WGS sequence"/>
</dbReference>
<evidence type="ECO:0000313" key="3">
    <source>
        <dbReference type="EMBL" id="PYC79452.1"/>
    </source>
</evidence>
<dbReference type="SUPFAM" id="SSF53850">
    <property type="entry name" value="Periplasmic binding protein-like II"/>
    <property type="match status" value="1"/>
</dbReference>
<name>A0A2V4P849_9ACTN</name>
<gene>
    <name evidence="3" type="ORF">C7C46_13875</name>
</gene>
<dbReference type="Gene3D" id="3.40.190.10">
    <property type="entry name" value="Periplasmic binding protein-like II"/>
    <property type="match status" value="2"/>
</dbReference>
<comment type="caution">
    <text evidence="3">The sequence shown here is derived from an EMBL/GenBank/DDBJ whole genome shotgun (WGS) entry which is preliminary data.</text>
</comment>
<organism evidence="3 4">
    <name type="scientific">Streptomyces tateyamensis</name>
    <dbReference type="NCBI Taxonomy" id="565073"/>
    <lineage>
        <taxon>Bacteria</taxon>
        <taxon>Bacillati</taxon>
        <taxon>Actinomycetota</taxon>
        <taxon>Actinomycetes</taxon>
        <taxon>Kitasatosporales</taxon>
        <taxon>Streptomycetaceae</taxon>
        <taxon>Streptomyces</taxon>
    </lineage>
</organism>
<dbReference type="AlphaFoldDB" id="A0A2V4P849"/>
<feature type="domain" description="SsuA/THI5-like" evidence="2">
    <location>
        <begin position="81"/>
        <end position="201"/>
    </location>
</feature>
<feature type="signal peptide" evidence="1">
    <location>
        <begin position="1"/>
        <end position="30"/>
    </location>
</feature>
<reference evidence="3 4" key="1">
    <citation type="submission" date="2018-03" db="EMBL/GenBank/DDBJ databases">
        <title>Bioinformatic expansion and discovery of thiopeptide antibiotics.</title>
        <authorList>
            <person name="Schwalen C.J."/>
            <person name="Hudson G.A."/>
            <person name="Mitchell D.A."/>
        </authorList>
    </citation>
    <scope>NUCLEOTIDE SEQUENCE [LARGE SCALE GENOMIC DNA]</scope>
    <source>
        <strain evidence="3 4">ATCC 21389</strain>
    </source>
</reference>
<dbReference type="EMBL" id="PYBW01000043">
    <property type="protein sequence ID" value="PYC79452.1"/>
    <property type="molecule type" value="Genomic_DNA"/>
</dbReference>
<dbReference type="PANTHER" id="PTHR30024">
    <property type="entry name" value="ALIPHATIC SULFONATES-BINDING PROTEIN-RELATED"/>
    <property type="match status" value="1"/>
</dbReference>
<proteinExistence type="predicted"/>
<evidence type="ECO:0000256" key="1">
    <source>
        <dbReference type="SAM" id="SignalP"/>
    </source>
</evidence>
<feature type="chain" id="PRO_5015939904" evidence="1">
    <location>
        <begin position="31"/>
        <end position="341"/>
    </location>
</feature>
<dbReference type="PANTHER" id="PTHR30024:SF48">
    <property type="entry name" value="ABC TRANSPORTER SUBSTRATE-BINDING PROTEIN"/>
    <property type="match status" value="1"/>
</dbReference>
<evidence type="ECO:0000259" key="2">
    <source>
        <dbReference type="Pfam" id="PF09084"/>
    </source>
</evidence>
<accession>A0A2V4P849</accession>
<dbReference type="Pfam" id="PF09084">
    <property type="entry name" value="NMT1"/>
    <property type="match status" value="1"/>
</dbReference>
<dbReference type="RefSeq" id="WP_110669376.1">
    <property type="nucleotide sequence ID" value="NZ_PYBW01000043.1"/>
</dbReference>
<keyword evidence="4" id="KW-1185">Reference proteome</keyword>
<keyword evidence="1" id="KW-0732">Signal</keyword>
<dbReference type="PROSITE" id="PS51257">
    <property type="entry name" value="PROKAR_LIPOPROTEIN"/>
    <property type="match status" value="1"/>
</dbReference>
<sequence length="341" mass="35577">MLPRAVRRARPLALVALLSLVAACGTSASADSATGGGSSGQLTLHLGDQGKYLQTLLDTSGQSQGLPYKLVFDQFNSGPLVNQAFAAGAIDLGVMGDTPAIYAAAAGVPVDVVAVSHTVGPGYTLVARAGTGIHTLADLKGHKVAYSKGTANQGFLIQALDTVGLKQQDVTPVDVPLQNVGGVLESGTVDAATASPQDLITYQRAHSDAVQLINGQQVSSGYTFWLAAQKSLGDPARRKALLDLVGRIVKANTWNRAHPDAWIDAYYVKVNKQSPEVGKLIWQAAGETRFAALDGQVVAAQQRQADLFLANGQVPKKVDVSGEFPADVERDFNPAVAAGQN</sequence>
<dbReference type="InterPro" id="IPR015168">
    <property type="entry name" value="SsuA/THI5"/>
</dbReference>
<evidence type="ECO:0000313" key="4">
    <source>
        <dbReference type="Proteomes" id="UP000248039"/>
    </source>
</evidence>